<feature type="region of interest" description="Disordered" evidence="1">
    <location>
        <begin position="1"/>
        <end position="45"/>
    </location>
</feature>
<feature type="domain" description="AAA+ ATPase" evidence="2">
    <location>
        <begin position="525"/>
        <end position="652"/>
    </location>
</feature>
<dbReference type="VEuPathDB" id="FungiDB:MFRU_011g01660"/>
<dbReference type="SMART" id="SM00382">
    <property type="entry name" value="AAA"/>
    <property type="match status" value="1"/>
</dbReference>
<dbReference type="Pfam" id="PF00004">
    <property type="entry name" value="AAA"/>
    <property type="match status" value="1"/>
</dbReference>
<dbReference type="InterPro" id="IPR056599">
    <property type="entry name" value="AAA_lid_fung"/>
</dbReference>
<proteinExistence type="predicted"/>
<dbReference type="GO" id="GO:0016887">
    <property type="term" value="F:ATP hydrolysis activity"/>
    <property type="evidence" value="ECO:0007669"/>
    <property type="project" value="InterPro"/>
</dbReference>
<dbReference type="PANTHER" id="PTHR46411:SF4">
    <property type="entry name" value="AAA+ ATPASE DOMAIN-CONTAINING PROTEIN"/>
    <property type="match status" value="1"/>
</dbReference>
<keyword evidence="4" id="KW-1185">Reference proteome</keyword>
<feature type="compositionally biased region" description="Polar residues" evidence="1">
    <location>
        <begin position="1"/>
        <end position="13"/>
    </location>
</feature>
<dbReference type="AlphaFoldDB" id="A0A5M9JRU8"/>
<name>A0A5M9JRU8_MONFR</name>
<dbReference type="InterPro" id="IPR003593">
    <property type="entry name" value="AAA+_ATPase"/>
</dbReference>
<dbReference type="Proteomes" id="UP000322873">
    <property type="component" value="Unassembled WGS sequence"/>
</dbReference>
<dbReference type="VEuPathDB" id="FungiDB:MFRU_011g01670"/>
<dbReference type="SUPFAM" id="SSF52540">
    <property type="entry name" value="P-loop containing nucleoside triphosphate hydrolases"/>
    <property type="match status" value="1"/>
</dbReference>
<evidence type="ECO:0000313" key="4">
    <source>
        <dbReference type="Proteomes" id="UP000322873"/>
    </source>
</evidence>
<evidence type="ECO:0000256" key="1">
    <source>
        <dbReference type="SAM" id="MobiDB-lite"/>
    </source>
</evidence>
<dbReference type="PANTHER" id="PTHR46411">
    <property type="entry name" value="FAMILY ATPASE, PUTATIVE-RELATED"/>
    <property type="match status" value="1"/>
</dbReference>
<dbReference type="EMBL" id="VICG01000006">
    <property type="protein sequence ID" value="KAA8570779.1"/>
    <property type="molecule type" value="Genomic_DNA"/>
</dbReference>
<dbReference type="GO" id="GO:0005524">
    <property type="term" value="F:ATP binding"/>
    <property type="evidence" value="ECO:0007669"/>
    <property type="project" value="InterPro"/>
</dbReference>
<evidence type="ECO:0000259" key="2">
    <source>
        <dbReference type="SMART" id="SM00382"/>
    </source>
</evidence>
<dbReference type="Gene3D" id="3.40.50.300">
    <property type="entry name" value="P-loop containing nucleotide triphosphate hydrolases"/>
    <property type="match status" value="1"/>
</dbReference>
<reference evidence="3 4" key="1">
    <citation type="submission" date="2019-06" db="EMBL/GenBank/DDBJ databases">
        <title>Genome Sequence of the Brown Rot Fungal Pathogen Monilinia fructicola.</title>
        <authorList>
            <person name="De Miccolis Angelini R.M."/>
            <person name="Landi L."/>
            <person name="Abate D."/>
            <person name="Pollastro S."/>
            <person name="Romanazzi G."/>
            <person name="Faretra F."/>
        </authorList>
    </citation>
    <scope>NUCLEOTIDE SEQUENCE [LARGE SCALE GENOMIC DNA]</scope>
    <source>
        <strain evidence="3 4">Mfrc123</strain>
    </source>
</reference>
<gene>
    <name evidence="3" type="ORF">EYC84_000172</name>
</gene>
<dbReference type="InterPro" id="IPR027417">
    <property type="entry name" value="P-loop_NTPase"/>
</dbReference>
<organism evidence="3 4">
    <name type="scientific">Monilinia fructicola</name>
    <name type="common">Brown rot fungus</name>
    <name type="synonym">Ciboria fructicola</name>
    <dbReference type="NCBI Taxonomy" id="38448"/>
    <lineage>
        <taxon>Eukaryota</taxon>
        <taxon>Fungi</taxon>
        <taxon>Dikarya</taxon>
        <taxon>Ascomycota</taxon>
        <taxon>Pezizomycotina</taxon>
        <taxon>Leotiomycetes</taxon>
        <taxon>Helotiales</taxon>
        <taxon>Sclerotiniaceae</taxon>
        <taxon>Monilinia</taxon>
    </lineage>
</organism>
<protein>
    <recommendedName>
        <fullName evidence="2">AAA+ ATPase domain-containing protein</fullName>
    </recommendedName>
</protein>
<evidence type="ECO:0000313" key="3">
    <source>
        <dbReference type="EMBL" id="KAA8570779.1"/>
    </source>
</evidence>
<dbReference type="Pfam" id="PF23232">
    <property type="entry name" value="AAA_lid_13"/>
    <property type="match status" value="1"/>
</dbReference>
<feature type="compositionally biased region" description="Basic and acidic residues" evidence="1">
    <location>
        <begin position="22"/>
        <end position="39"/>
    </location>
</feature>
<comment type="caution">
    <text evidence="3">The sequence shown here is derived from an EMBL/GenBank/DDBJ whole genome shotgun (WGS) entry which is preliminary data.</text>
</comment>
<dbReference type="InterPro" id="IPR003959">
    <property type="entry name" value="ATPase_AAA_core"/>
</dbReference>
<sequence>MSPLPRSQQSSIIVESLVPDPELLKDDDMVSERPSRSAESRTASPDRIAHTVMQKSRVMLSNIGNLEVFPKRGVLPVEARASSIIYAPAGSSNTSVSPSPIRDATVEIEPQNLELKCSYRVEYQNKYGGVLYEASSLPPPLSRRPGRAPLPPFPATISHKFNSVMELVTTIRVERWDPKFKNMSIEDQIRGREHWKTLLIYSPLLINALRAVVSYYPGNSMLGEPLMFPEPFHIMVWYWKELEAYKDSHPSSHPDGYREECNRHIDALLGFLEENFGAEMKRHQQDPPMCTFEYVWMLLKPGIDVYTVPRTFPANCPRSVFVCDGSTAGPVQNKLEAWVVRLWDLQSDGNPRRALNSRVVLDTPEFYGRNLDVKFKFQKMDAKNKNNHVRGCLCYFCENLEDAMGEPRFAEYDHIPLKSVHPTGILPEHQYLIFSPKIWGFALKLMVWDILDMDAIHDISFNPEVINDLVLDPEENKPLLKGLTKRYAQKPHDIDMVAVVKDGMTVVESNSKKNWAGDFVEGKGEGQIILLHGPPGVGKTCTAESVAEFAERPIISLTCSHIGTDPNTVELRLRGWMVKARRWGAILVIDEADVYLEERTTHDFQRNSLVAIFLNCLEYYQGILFLTTNRVGVFDEAFASRIHISIWYPGFDDTKRIKVWKTLIRRIQRERKDVKVPWDLMKYIEKDGDLKKVEWNGREIRNAFQTAVAIAEYQATEEGTKEVELKCEYLDQVVKMSKRFKDYLSTLPDGNVAKKALKYGTRNDDFGGEEG</sequence>
<accession>A0A5M9JRU8</accession>